<dbReference type="SUPFAM" id="SSF56935">
    <property type="entry name" value="Porins"/>
    <property type="match status" value="1"/>
</dbReference>
<dbReference type="PROSITE" id="PS52016">
    <property type="entry name" value="TONB_DEPENDENT_REC_3"/>
    <property type="match status" value="1"/>
</dbReference>
<dbReference type="RefSeq" id="WP_272054859.1">
    <property type="nucleotide sequence ID" value="NZ_JAQMRB010000021.1"/>
</dbReference>
<evidence type="ECO:0000256" key="7">
    <source>
        <dbReference type="PROSITE-ProRule" id="PRU01360"/>
    </source>
</evidence>
<evidence type="ECO:0000259" key="8">
    <source>
        <dbReference type="SMART" id="SM00965"/>
    </source>
</evidence>
<dbReference type="InterPro" id="IPR023997">
    <property type="entry name" value="TonB-dep_OMP_SusC/RagA_CS"/>
</dbReference>
<feature type="domain" description="Secretin/TonB short N-terminal" evidence="8">
    <location>
        <begin position="50"/>
        <end position="101"/>
    </location>
</feature>
<evidence type="ECO:0000313" key="9">
    <source>
        <dbReference type="EMBL" id="MDB9224176.1"/>
    </source>
</evidence>
<dbReference type="SUPFAM" id="SSF49464">
    <property type="entry name" value="Carboxypeptidase regulatory domain-like"/>
    <property type="match status" value="1"/>
</dbReference>
<evidence type="ECO:0000256" key="3">
    <source>
        <dbReference type="ARBA" id="ARBA00022452"/>
    </source>
</evidence>
<dbReference type="Gene3D" id="3.55.50.30">
    <property type="match status" value="1"/>
</dbReference>
<keyword evidence="3 7" id="KW-1134">Transmembrane beta strand</keyword>
<dbReference type="SMART" id="SM00965">
    <property type="entry name" value="STN"/>
    <property type="match status" value="1"/>
</dbReference>
<dbReference type="Gene3D" id="2.170.130.10">
    <property type="entry name" value="TonB-dependent receptor, plug domain"/>
    <property type="match status" value="1"/>
</dbReference>
<evidence type="ECO:0000256" key="1">
    <source>
        <dbReference type="ARBA" id="ARBA00004571"/>
    </source>
</evidence>
<comment type="caution">
    <text evidence="9">The sequence shown here is derived from an EMBL/GenBank/DDBJ whole genome shotgun (WGS) entry which is preliminary data.</text>
</comment>
<dbReference type="GO" id="GO:0009279">
    <property type="term" value="C:cell outer membrane"/>
    <property type="evidence" value="ECO:0007669"/>
    <property type="project" value="UniProtKB-SubCell"/>
</dbReference>
<evidence type="ECO:0000256" key="2">
    <source>
        <dbReference type="ARBA" id="ARBA00022448"/>
    </source>
</evidence>
<dbReference type="InterPro" id="IPR008969">
    <property type="entry name" value="CarboxyPept-like_regulatory"/>
</dbReference>
<keyword evidence="5 7" id="KW-0472">Membrane</keyword>
<keyword evidence="6 7" id="KW-0998">Cell outer membrane</keyword>
<evidence type="ECO:0000256" key="5">
    <source>
        <dbReference type="ARBA" id="ARBA00023136"/>
    </source>
</evidence>
<dbReference type="Pfam" id="PF07660">
    <property type="entry name" value="STN"/>
    <property type="match status" value="1"/>
</dbReference>
<dbReference type="InterPro" id="IPR039426">
    <property type="entry name" value="TonB-dep_rcpt-like"/>
</dbReference>
<dbReference type="InterPro" id="IPR023996">
    <property type="entry name" value="TonB-dep_OMP_SusC/RagA"/>
</dbReference>
<name>A0AAW6FKJ3_9BACT</name>
<gene>
    <name evidence="9" type="ORF">PN645_14325</name>
</gene>
<evidence type="ECO:0000256" key="6">
    <source>
        <dbReference type="ARBA" id="ARBA00023237"/>
    </source>
</evidence>
<dbReference type="NCBIfam" id="TIGR04057">
    <property type="entry name" value="SusC_RagA_signa"/>
    <property type="match status" value="1"/>
</dbReference>
<dbReference type="Proteomes" id="UP001212263">
    <property type="component" value="Unassembled WGS sequence"/>
</dbReference>
<dbReference type="InterPro" id="IPR036942">
    <property type="entry name" value="Beta-barrel_TonB_sf"/>
</dbReference>
<comment type="subcellular location">
    <subcellularLocation>
        <location evidence="1 7">Cell outer membrane</location>
        <topology evidence="1 7">Multi-pass membrane protein</topology>
    </subcellularLocation>
</comment>
<dbReference type="NCBIfam" id="TIGR04056">
    <property type="entry name" value="OMP_RagA_SusC"/>
    <property type="match status" value="1"/>
</dbReference>
<evidence type="ECO:0000256" key="4">
    <source>
        <dbReference type="ARBA" id="ARBA00022692"/>
    </source>
</evidence>
<keyword evidence="4 7" id="KW-0812">Transmembrane</keyword>
<protein>
    <submittedName>
        <fullName evidence="9">SusC/RagA family TonB-linked outer membrane protein</fullName>
    </submittedName>
</protein>
<dbReference type="Pfam" id="PF07715">
    <property type="entry name" value="Plug"/>
    <property type="match status" value="1"/>
</dbReference>
<organism evidence="9 10">
    <name type="scientific">Odoribacter splanchnicus</name>
    <dbReference type="NCBI Taxonomy" id="28118"/>
    <lineage>
        <taxon>Bacteria</taxon>
        <taxon>Pseudomonadati</taxon>
        <taxon>Bacteroidota</taxon>
        <taxon>Bacteroidia</taxon>
        <taxon>Bacteroidales</taxon>
        <taxon>Odoribacteraceae</taxon>
        <taxon>Odoribacter</taxon>
    </lineage>
</organism>
<dbReference type="InterPro" id="IPR012910">
    <property type="entry name" value="Plug_dom"/>
</dbReference>
<sequence>MLKMNIRQLLGVVAFLTFFSGGAMTQNLSVSYKNKPLEEVLADLKQKTNYNFVYQKQILAGTRSVTANFNDMPLTYILDRVLYNNGLDYEIVKENVIIRPADKENFKKVVSGRVVDIQNIPMPGVNVRVKDTGTGVATGINGEFSIPVEGSHPVLVFSFIGMHDKELRITRETQNPVVVEMLENATMMEEVIVTGYQNLKRESATGAYQLITAKEMDNRYTTDIVSSLEGKIPGLVSYNNGLKSGEDALTIRGVGSFQAKTSPLIVVDGLPIEGSLETVNRYDIESITVLKDASAASIYGARASNGVIVITTKRARQEKLSIDVSADLTVSEKQCYGNHEWANASELLELERYNFDYVVGNEDAYQTLYGQYSSQREKLSPIMQLMMDRHTGRISTDAYNAQIAEWKQNDYRKEWQDVMQRKQIVHQYNVAMRSMGKYLNSSIVINYKGDNTGMTRQHDNALNMSYKGDVELVDDLLTLSVGLNLIRENSKTHADYFGFKGMHAFAPYLSMYNADGTPAAMKAEVDLNEPALKNPALGLKSEEYNLLDEARRNFTKANRTNLRSFVHASLDILPVLNLNARFQYEDITYKSERYLEKESYDMRHLYNLFTSGGVHYIPDGGMLNIDTENGAYYTFRTQANYGQEFNEKHAVEAAAGFEYRETKTRSTHTLLLGYDDQTQSNLTNMVNLKDLRDLQDSDLGVNYSPVGSSPVDDLSGNGAGFRTSEVLHRFYSLYFTGGYTYGRRYSASFSWRVDKTDLFGADPEFRGRPLWSAGLSWNLNNEAFMKPCTWLDVLKLRVSYGLTGNIDSSVSSFLTASLGVNGITGNKQGTLNTPPNDQLRWEKTASWNTGMDFSFFSNRLSGSLDWYRKYSSDLLTVTDLDPTTGWSSLTINNGEALNTGIELALNGEILQAEDRRSLGISASLNFAYNKNEVKAIEHEEPDGFGSMRALHEGRPVNSLYSWRFAGYMTDALGYQQRGWYKADGSVCTSDVGGPEFTPDDVVFSGSLDPKYVGSFTPHITWNGFSLSAMCSFYGGHKMRARTSDYETVGSAMGYAGDVVVRGLLNYWKSENKDAWRANGYLGMTGVENQYSTEYMDCTVVPADYLKVRNIVLAYDFSRTLCRRLGMSAMRLRFQMNNVATWARNKWNIDPETVDPFSGATLDKTPRSYTVSLNINF</sequence>
<dbReference type="Gene3D" id="2.40.170.20">
    <property type="entry name" value="TonB-dependent receptor, beta-barrel domain"/>
    <property type="match status" value="1"/>
</dbReference>
<dbReference type="AlphaFoldDB" id="A0AAW6FKJ3"/>
<comment type="similarity">
    <text evidence="7">Belongs to the TonB-dependent receptor family.</text>
</comment>
<dbReference type="EMBL" id="JAQMRD010000020">
    <property type="protein sequence ID" value="MDB9224176.1"/>
    <property type="molecule type" value="Genomic_DNA"/>
</dbReference>
<evidence type="ECO:0000313" key="10">
    <source>
        <dbReference type="Proteomes" id="UP001212263"/>
    </source>
</evidence>
<accession>A0AAW6FKJ3</accession>
<proteinExistence type="inferred from homology"/>
<dbReference type="Pfam" id="PF13715">
    <property type="entry name" value="CarbopepD_reg_2"/>
    <property type="match status" value="1"/>
</dbReference>
<keyword evidence="2 7" id="KW-0813">Transport</keyword>
<reference evidence="9" key="1">
    <citation type="submission" date="2023-01" db="EMBL/GenBank/DDBJ databases">
        <title>Human gut microbiome strain richness.</title>
        <authorList>
            <person name="Chen-Liaw A."/>
        </authorList>
    </citation>
    <scope>NUCLEOTIDE SEQUENCE</scope>
    <source>
        <strain evidence="9">RTP21484st1_B7_RTP21484_190118</strain>
    </source>
</reference>
<dbReference type="InterPro" id="IPR011662">
    <property type="entry name" value="Secretin/TonB_short_N"/>
</dbReference>
<dbReference type="InterPro" id="IPR037066">
    <property type="entry name" value="Plug_dom_sf"/>
</dbReference>